<proteinExistence type="predicted"/>
<gene>
    <name evidence="1" type="ORF">D3869_32765</name>
</gene>
<reference evidence="1 2" key="1">
    <citation type="submission" date="2018-09" db="EMBL/GenBank/DDBJ databases">
        <title>Whole genome based analysis of evolution and adaptive divergence in Indian and Brazilian strains of Azospirillum brasilense.</title>
        <authorList>
            <person name="Singh C."/>
            <person name="Tripathi A.K."/>
        </authorList>
    </citation>
    <scope>NUCLEOTIDE SEQUENCE [LARGE SCALE GENOMIC DNA]</scope>
    <source>
        <strain evidence="1 2">MTCC4039</strain>
        <plasmid evidence="1 2">p5</plasmid>
    </source>
</reference>
<organism evidence="1 2">
    <name type="scientific">Azospirillum brasilense</name>
    <dbReference type="NCBI Taxonomy" id="192"/>
    <lineage>
        <taxon>Bacteria</taxon>
        <taxon>Pseudomonadati</taxon>
        <taxon>Pseudomonadota</taxon>
        <taxon>Alphaproteobacteria</taxon>
        <taxon>Rhodospirillales</taxon>
        <taxon>Azospirillaceae</taxon>
        <taxon>Azospirillum</taxon>
    </lineage>
</organism>
<dbReference type="AlphaFoldDB" id="A0A4D8RFU4"/>
<dbReference type="Proteomes" id="UP000298693">
    <property type="component" value="Plasmid p5"/>
</dbReference>
<evidence type="ECO:0000313" key="1">
    <source>
        <dbReference type="EMBL" id="QCO20004.1"/>
    </source>
</evidence>
<dbReference type="EMBL" id="CP032350">
    <property type="protein sequence ID" value="QCO20004.1"/>
    <property type="molecule type" value="Genomic_DNA"/>
</dbReference>
<evidence type="ECO:0000313" key="2">
    <source>
        <dbReference type="Proteomes" id="UP000298693"/>
    </source>
</evidence>
<geneLocation type="plasmid" evidence="1">
    <name>p5</name>
</geneLocation>
<name>A0A4D8RFU4_AZOBR</name>
<sequence length="95" mass="10447">MIAGAGTVGKRLIDGPYVEEAMALIKRLEPDSYSEFLVDFLTQGRRRFGSNWMYADIVTVLLGLCDILQPATYLEIGVRRGGACVLSPPNIRNAD</sequence>
<accession>A0A4D8RFU4</accession>
<keyword evidence="1" id="KW-0614">Plasmid</keyword>
<protein>
    <submittedName>
        <fullName evidence="1">Uncharacterized protein</fullName>
    </submittedName>
</protein>